<keyword evidence="4" id="KW-1185">Reference proteome</keyword>
<evidence type="ECO:0000256" key="1">
    <source>
        <dbReference type="SAM" id="MobiDB-lite"/>
    </source>
</evidence>
<dbReference type="Proteomes" id="UP000070054">
    <property type="component" value="Unassembled WGS sequence"/>
</dbReference>
<sequence>MPSISLYLLLTHTLITSLLANPVFVTIHTSTSNIAPRSYFTPVREPEMHPVQCNDEAEFRGHADIEPKFFFEGVYKFCQQRYDTTQVLDASDDPTNPAYHDGDGRLARNASWRYRDWHGVNHDFRVWWEAGCRVTVGKQSVRRPLGEEGGPVWTPGCYEIMGSTHYEFIPPLVANIKKLSNISIYVTMDTLFMKAVSIKMPDSLANFIQTDPWAGGHARATSVKQSPPAIKQVPAPAPAAAKMEQHNETQLNRNLSEETKDTNSSGGTNRSSGESAGGTRSKGKPKGELSSTVDTLLNKALGFGAASEAEKKKSGAA</sequence>
<keyword evidence="2" id="KW-0732">Signal</keyword>
<proteinExistence type="predicted"/>
<feature type="region of interest" description="Disordered" evidence="1">
    <location>
        <begin position="218"/>
        <end position="293"/>
    </location>
</feature>
<evidence type="ECO:0000313" key="3">
    <source>
        <dbReference type="EMBL" id="KXH49406.1"/>
    </source>
</evidence>
<gene>
    <name evidence="3" type="ORF">CNYM01_08267</name>
</gene>
<organism evidence="3 4">
    <name type="scientific">Colletotrichum nymphaeae SA-01</name>
    <dbReference type="NCBI Taxonomy" id="1460502"/>
    <lineage>
        <taxon>Eukaryota</taxon>
        <taxon>Fungi</taxon>
        <taxon>Dikarya</taxon>
        <taxon>Ascomycota</taxon>
        <taxon>Pezizomycotina</taxon>
        <taxon>Sordariomycetes</taxon>
        <taxon>Hypocreomycetidae</taxon>
        <taxon>Glomerellales</taxon>
        <taxon>Glomerellaceae</taxon>
        <taxon>Colletotrichum</taxon>
        <taxon>Colletotrichum acutatum species complex</taxon>
    </lineage>
</organism>
<accession>A0A135TMI2</accession>
<comment type="caution">
    <text evidence="3">The sequence shown here is derived from an EMBL/GenBank/DDBJ whole genome shotgun (WGS) entry which is preliminary data.</text>
</comment>
<dbReference type="AlphaFoldDB" id="A0A135TMI2"/>
<protein>
    <submittedName>
        <fullName evidence="3">Uncharacterized protein</fullName>
    </submittedName>
</protein>
<feature type="compositionally biased region" description="Low complexity" evidence="1">
    <location>
        <begin position="227"/>
        <end position="241"/>
    </location>
</feature>
<dbReference type="OrthoDB" id="1896086at2759"/>
<dbReference type="EMBL" id="JEMN01001072">
    <property type="protein sequence ID" value="KXH49406.1"/>
    <property type="molecule type" value="Genomic_DNA"/>
</dbReference>
<feature type="compositionally biased region" description="Low complexity" evidence="1">
    <location>
        <begin position="262"/>
        <end position="274"/>
    </location>
</feature>
<name>A0A135TMI2_9PEZI</name>
<reference evidence="3 4" key="1">
    <citation type="submission" date="2014-02" db="EMBL/GenBank/DDBJ databases">
        <title>The genome sequence of Colletotrichum nymphaeae SA-01.</title>
        <authorList>
            <person name="Baroncelli R."/>
            <person name="Thon M.R."/>
        </authorList>
    </citation>
    <scope>NUCLEOTIDE SEQUENCE [LARGE SCALE GENOMIC DNA]</scope>
    <source>
        <strain evidence="3 4">SA-01</strain>
    </source>
</reference>
<feature type="signal peptide" evidence="2">
    <location>
        <begin position="1"/>
        <end position="20"/>
    </location>
</feature>
<feature type="chain" id="PRO_5007804027" evidence="2">
    <location>
        <begin position="21"/>
        <end position="317"/>
    </location>
</feature>
<evidence type="ECO:0000313" key="4">
    <source>
        <dbReference type="Proteomes" id="UP000070054"/>
    </source>
</evidence>
<evidence type="ECO:0000256" key="2">
    <source>
        <dbReference type="SAM" id="SignalP"/>
    </source>
</evidence>